<evidence type="ECO:0000313" key="3">
    <source>
        <dbReference type="Proteomes" id="UP000813461"/>
    </source>
</evidence>
<sequence>MLTQYLLRDHALRTNAMLREQKSRVAALQKELQTLEASLAASTTEEHDAFDTLAKAECLQLCNSIMTYLPREIRDMVLRHLSTSAEEHVEREYFRSTLDPKTRMHTYDTERWKAKHHPEHFWDVEYVGPDFLRELIENHYRTSTFVFDCDGGLIERFLESDQLKAGFQPGVLVSRIEVRINAITFDRTSCRGYMFGCPIKAERLVAALAGIERLKSGASVVVHFSTMANTEKQKEEQILMACTAMCPGLREAKLAGKRVRLIINRKLEVELDAVDGDYRLKDLEADYS</sequence>
<keyword evidence="1" id="KW-0175">Coiled coil</keyword>
<evidence type="ECO:0000256" key="1">
    <source>
        <dbReference type="SAM" id="Coils"/>
    </source>
</evidence>
<protein>
    <submittedName>
        <fullName evidence="2">Uncharacterized protein</fullName>
    </submittedName>
</protein>
<evidence type="ECO:0000313" key="2">
    <source>
        <dbReference type="EMBL" id="KAH7074223.1"/>
    </source>
</evidence>
<comment type="caution">
    <text evidence="2">The sequence shown here is derived from an EMBL/GenBank/DDBJ whole genome shotgun (WGS) entry which is preliminary data.</text>
</comment>
<keyword evidence="3" id="KW-1185">Reference proteome</keyword>
<name>A0A8K0QVS6_9PLEO</name>
<reference evidence="2" key="1">
    <citation type="journal article" date="2021" name="Nat. Commun.">
        <title>Genetic determinants of endophytism in the Arabidopsis root mycobiome.</title>
        <authorList>
            <person name="Mesny F."/>
            <person name="Miyauchi S."/>
            <person name="Thiergart T."/>
            <person name="Pickel B."/>
            <person name="Atanasova L."/>
            <person name="Karlsson M."/>
            <person name="Huettel B."/>
            <person name="Barry K.W."/>
            <person name="Haridas S."/>
            <person name="Chen C."/>
            <person name="Bauer D."/>
            <person name="Andreopoulos W."/>
            <person name="Pangilinan J."/>
            <person name="LaButti K."/>
            <person name="Riley R."/>
            <person name="Lipzen A."/>
            <person name="Clum A."/>
            <person name="Drula E."/>
            <person name="Henrissat B."/>
            <person name="Kohler A."/>
            <person name="Grigoriev I.V."/>
            <person name="Martin F.M."/>
            <person name="Hacquard S."/>
        </authorList>
    </citation>
    <scope>NUCLEOTIDE SEQUENCE</scope>
    <source>
        <strain evidence="2">MPI-SDFR-AT-0120</strain>
    </source>
</reference>
<dbReference type="AlphaFoldDB" id="A0A8K0QVS6"/>
<dbReference type="OrthoDB" id="3795413at2759"/>
<dbReference type="EMBL" id="JAGMVJ010000021">
    <property type="protein sequence ID" value="KAH7074223.1"/>
    <property type="molecule type" value="Genomic_DNA"/>
</dbReference>
<accession>A0A8K0QVS6</accession>
<feature type="coiled-coil region" evidence="1">
    <location>
        <begin position="18"/>
        <end position="45"/>
    </location>
</feature>
<organism evidence="2 3">
    <name type="scientific">Paraphoma chrysanthemicola</name>
    <dbReference type="NCBI Taxonomy" id="798071"/>
    <lineage>
        <taxon>Eukaryota</taxon>
        <taxon>Fungi</taxon>
        <taxon>Dikarya</taxon>
        <taxon>Ascomycota</taxon>
        <taxon>Pezizomycotina</taxon>
        <taxon>Dothideomycetes</taxon>
        <taxon>Pleosporomycetidae</taxon>
        <taxon>Pleosporales</taxon>
        <taxon>Pleosporineae</taxon>
        <taxon>Phaeosphaeriaceae</taxon>
        <taxon>Paraphoma</taxon>
    </lineage>
</organism>
<dbReference type="Proteomes" id="UP000813461">
    <property type="component" value="Unassembled WGS sequence"/>
</dbReference>
<gene>
    <name evidence="2" type="ORF">FB567DRAFT_505194</name>
</gene>
<proteinExistence type="predicted"/>